<reference evidence="2 3" key="1">
    <citation type="submission" date="2021-07" db="EMBL/GenBank/DDBJ databases">
        <authorList>
            <consortium name="Genoscope - CEA"/>
            <person name="William W."/>
        </authorList>
    </citation>
    <scope>NUCLEOTIDE SEQUENCE [LARGE SCALE GENOMIC DNA]</scope>
</reference>
<keyword evidence="1" id="KW-0812">Transmembrane</keyword>
<organism evidence="2 3">
    <name type="scientific">Brassica campestris</name>
    <name type="common">Field mustard</name>
    <dbReference type="NCBI Taxonomy" id="3711"/>
    <lineage>
        <taxon>Eukaryota</taxon>
        <taxon>Viridiplantae</taxon>
        <taxon>Streptophyta</taxon>
        <taxon>Embryophyta</taxon>
        <taxon>Tracheophyta</taxon>
        <taxon>Spermatophyta</taxon>
        <taxon>Magnoliopsida</taxon>
        <taxon>eudicotyledons</taxon>
        <taxon>Gunneridae</taxon>
        <taxon>Pentapetalae</taxon>
        <taxon>rosids</taxon>
        <taxon>malvids</taxon>
        <taxon>Brassicales</taxon>
        <taxon>Brassicaceae</taxon>
        <taxon>Brassiceae</taxon>
        <taxon>Brassica</taxon>
    </lineage>
</organism>
<feature type="non-terminal residue" evidence="2">
    <location>
        <position position="1"/>
    </location>
</feature>
<proteinExistence type="predicted"/>
<keyword evidence="1" id="KW-0472">Membrane</keyword>
<dbReference type="AlphaFoldDB" id="A0A8D9HB88"/>
<feature type="transmembrane region" description="Helical" evidence="1">
    <location>
        <begin position="20"/>
        <end position="39"/>
    </location>
</feature>
<evidence type="ECO:0000313" key="2">
    <source>
        <dbReference type="EMBL" id="CAG7894754.1"/>
    </source>
</evidence>
<name>A0A8D9HB88_BRACM</name>
<protein>
    <submittedName>
        <fullName evidence="2">Uncharacterized protein</fullName>
    </submittedName>
</protein>
<evidence type="ECO:0000256" key="1">
    <source>
        <dbReference type="SAM" id="Phobius"/>
    </source>
</evidence>
<dbReference type="Gramene" id="A02p37060.2_BraZ1">
    <property type="protein sequence ID" value="A02p37060.2_BraZ1.CDS.1"/>
    <property type="gene ID" value="A02g37060.2_BraZ1"/>
</dbReference>
<keyword evidence="1" id="KW-1133">Transmembrane helix</keyword>
<accession>A0A8D9HB88</accession>
<dbReference type="Proteomes" id="UP000694005">
    <property type="component" value="Chromosome A02"/>
</dbReference>
<dbReference type="EMBL" id="LS974618">
    <property type="protein sequence ID" value="CAG7894754.1"/>
    <property type="molecule type" value="Genomic_DNA"/>
</dbReference>
<evidence type="ECO:0000313" key="3">
    <source>
        <dbReference type="Proteomes" id="UP000694005"/>
    </source>
</evidence>
<gene>
    <name evidence="2" type="ORF">BRAPAZ1V2_A02P37060.2</name>
</gene>
<sequence>GHSGWCLYLRPLGPVFDPLLVLQSLSLFVLMLLLLFHCCL</sequence>